<feature type="region of interest" description="Disordered" evidence="4">
    <location>
        <begin position="1"/>
        <end position="105"/>
    </location>
</feature>
<evidence type="ECO:0000256" key="2">
    <source>
        <dbReference type="ARBA" id="ARBA00023117"/>
    </source>
</evidence>
<dbReference type="GO" id="GO:0017025">
    <property type="term" value="F:TBP-class protein binding"/>
    <property type="evidence" value="ECO:0007669"/>
    <property type="project" value="InterPro"/>
</dbReference>
<dbReference type="STRING" id="765915.A0A1Y2I3V0"/>
<evidence type="ECO:0000259" key="5">
    <source>
        <dbReference type="SMART" id="SM00297"/>
    </source>
</evidence>
<dbReference type="SUPFAM" id="SSF47370">
    <property type="entry name" value="Bromodomain"/>
    <property type="match status" value="1"/>
</dbReference>
<dbReference type="GO" id="GO:0005669">
    <property type="term" value="C:transcription factor TFIID complex"/>
    <property type="evidence" value="ECO:0007669"/>
    <property type="project" value="InterPro"/>
</dbReference>
<dbReference type="InterPro" id="IPR040240">
    <property type="entry name" value="TAF1"/>
</dbReference>
<dbReference type="GO" id="GO:0016251">
    <property type="term" value="F:RNA polymerase II general transcription initiation factor activity"/>
    <property type="evidence" value="ECO:0007669"/>
    <property type="project" value="InterPro"/>
</dbReference>
<dbReference type="GO" id="GO:0051123">
    <property type="term" value="P:RNA polymerase II preinitiation complex assembly"/>
    <property type="evidence" value="ECO:0007669"/>
    <property type="project" value="TreeGrafter"/>
</dbReference>
<feature type="compositionally biased region" description="Basic and acidic residues" evidence="4">
    <location>
        <begin position="64"/>
        <end position="76"/>
    </location>
</feature>
<dbReference type="Proteomes" id="UP000193411">
    <property type="component" value="Unassembled WGS sequence"/>
</dbReference>
<organism evidence="6 7">
    <name type="scientific">Catenaria anguillulae PL171</name>
    <dbReference type="NCBI Taxonomy" id="765915"/>
    <lineage>
        <taxon>Eukaryota</taxon>
        <taxon>Fungi</taxon>
        <taxon>Fungi incertae sedis</taxon>
        <taxon>Blastocladiomycota</taxon>
        <taxon>Blastocladiomycetes</taxon>
        <taxon>Blastocladiales</taxon>
        <taxon>Catenariaceae</taxon>
        <taxon>Catenaria</taxon>
    </lineage>
</organism>
<evidence type="ECO:0000313" key="6">
    <source>
        <dbReference type="EMBL" id="ORZ40643.1"/>
    </source>
</evidence>
<dbReference type="OrthoDB" id="5752at2759"/>
<dbReference type="GO" id="GO:0004402">
    <property type="term" value="F:histone acetyltransferase activity"/>
    <property type="evidence" value="ECO:0007669"/>
    <property type="project" value="InterPro"/>
</dbReference>
<feature type="domain" description="Bromo" evidence="5">
    <location>
        <begin position="1051"/>
        <end position="1156"/>
    </location>
</feature>
<dbReference type="Pfam" id="PF00439">
    <property type="entry name" value="Bromodomain"/>
    <property type="match status" value="1"/>
</dbReference>
<dbReference type="CDD" id="cd04369">
    <property type="entry name" value="Bromodomain"/>
    <property type="match status" value="1"/>
</dbReference>
<dbReference type="InterPro" id="IPR001487">
    <property type="entry name" value="Bromodomain"/>
</dbReference>
<proteinExistence type="predicted"/>
<protein>
    <recommendedName>
        <fullName evidence="5">Bromo domain-containing protein</fullName>
    </recommendedName>
</protein>
<keyword evidence="3" id="KW-0539">Nucleus</keyword>
<comment type="subcellular location">
    <subcellularLocation>
        <location evidence="1">Nucleus</location>
    </subcellularLocation>
</comment>
<evidence type="ECO:0000313" key="7">
    <source>
        <dbReference type="Proteomes" id="UP000193411"/>
    </source>
</evidence>
<dbReference type="InterPro" id="IPR022591">
    <property type="entry name" value="TAF1_HAT_dom"/>
</dbReference>
<reference evidence="6 7" key="1">
    <citation type="submission" date="2016-07" db="EMBL/GenBank/DDBJ databases">
        <title>Pervasive Adenine N6-methylation of Active Genes in Fungi.</title>
        <authorList>
            <consortium name="DOE Joint Genome Institute"/>
            <person name="Mondo S.J."/>
            <person name="Dannebaum R.O."/>
            <person name="Kuo R.C."/>
            <person name="Labutti K."/>
            <person name="Haridas S."/>
            <person name="Kuo A."/>
            <person name="Salamov A."/>
            <person name="Ahrendt S.R."/>
            <person name="Lipzen A."/>
            <person name="Sullivan W."/>
            <person name="Andreopoulos W.B."/>
            <person name="Clum A."/>
            <person name="Lindquist E."/>
            <person name="Daum C."/>
            <person name="Ramamoorthy G.K."/>
            <person name="Gryganskyi A."/>
            <person name="Culley D."/>
            <person name="Magnuson J.K."/>
            <person name="James T.Y."/>
            <person name="O'Malley M.A."/>
            <person name="Stajich J.E."/>
            <person name="Spatafora J.W."/>
            <person name="Visel A."/>
            <person name="Grigoriev I.V."/>
        </authorList>
    </citation>
    <scope>NUCLEOTIDE SEQUENCE [LARGE SCALE GENOMIC DNA]</scope>
    <source>
        <strain evidence="6 7">PL171</strain>
    </source>
</reference>
<feature type="compositionally biased region" description="Acidic residues" evidence="4">
    <location>
        <begin position="84"/>
        <end position="95"/>
    </location>
</feature>
<evidence type="ECO:0000256" key="1">
    <source>
        <dbReference type="ARBA" id="ARBA00004123"/>
    </source>
</evidence>
<dbReference type="PANTHER" id="PTHR13900:SF0">
    <property type="entry name" value="TRANSCRIPTION INITIATION FACTOR TFIID SUBUNIT 1"/>
    <property type="match status" value="1"/>
</dbReference>
<dbReference type="PANTHER" id="PTHR13900">
    <property type="entry name" value="TRANSCRIPTION INITIATION FACTOR TFIID"/>
    <property type="match status" value="1"/>
</dbReference>
<comment type="caution">
    <text evidence="6">The sequence shown here is derived from an EMBL/GenBank/DDBJ whole genome shotgun (WGS) entry which is preliminary data.</text>
</comment>
<keyword evidence="7" id="KW-1185">Reference proteome</keyword>
<name>A0A1Y2I3V0_9FUNG</name>
<gene>
    <name evidence="6" type="ORF">BCR44DRAFT_1097672</name>
</gene>
<dbReference type="SMART" id="SM00297">
    <property type="entry name" value="BROMO"/>
    <property type="match status" value="1"/>
</dbReference>
<feature type="compositionally biased region" description="Low complexity" evidence="4">
    <location>
        <begin position="1"/>
        <end position="15"/>
    </location>
</feature>
<dbReference type="Gene3D" id="1.20.920.10">
    <property type="entry name" value="Bromodomain-like"/>
    <property type="match status" value="1"/>
</dbReference>
<accession>A0A1Y2I3V0</accession>
<dbReference type="Pfam" id="PF12157">
    <property type="entry name" value="DUF3591"/>
    <property type="match status" value="1"/>
</dbReference>
<evidence type="ECO:0000256" key="4">
    <source>
        <dbReference type="SAM" id="MobiDB-lite"/>
    </source>
</evidence>
<evidence type="ECO:0000256" key="3">
    <source>
        <dbReference type="ARBA" id="ARBA00023242"/>
    </source>
</evidence>
<dbReference type="InterPro" id="IPR036427">
    <property type="entry name" value="Bromodomain-like_sf"/>
</dbReference>
<keyword evidence="2" id="KW-0103">Bromodomain</keyword>
<dbReference type="EMBL" id="MCFL01000002">
    <property type="protein sequence ID" value="ORZ40643.1"/>
    <property type="molecule type" value="Genomic_DNA"/>
</dbReference>
<sequence length="1344" mass="150136">MDSPDTPMPTQTQTPTPDPPRPPTGFHALPLGSPVDLDMNLGLAHNGSDPTLSGADGNGNGNGHESDIRDPGHDTASDTNSLADLDDDLDDDMDIDPPSPSSTAALHAFADTDSPLAALGIDSFALAGLGTDFQELVTGPAVSEPSRPTAIAASRTRMSVESSTTLDRIIQRESQQSALSYPLLIAPRAKFRLRPLNHDYRGRFFEGYSRRIPISLSGSAEDDQCDAFQRGKKVSMRTATRVHIQDSSSDSDSELALDEEAGVQSSALLIDPTHILPVNLTNWETMVMWDDNPHSPHSSLIALHDFDSSLLAQVRQAEHGNLQMSMLPSRNLLLDFDEWLDPLRFNTDKQPHLDVSLFHDPTLLIPLGSVARDNSASRTPVKALRRHHTDSDMNAVDRFNLSHDENYAVAKRPGAARDAHVVLQHAGPAIRLALAYYKPELTAKELRHLHRPQFFMEPNTEVSFVKTKSLKKKKVKGKENVELLRSARDMTLRDSSNFILLEYSDEVPLLLSNVGMAAFVYNYYRKRDEKDPTEPTAEIGATNILEPDQPGPFFGFVDIDKGQAMPVLYNNMIRAPLYPHKPNDTDFILIRQTHKGAVKYFLRAIPHQFVVGQIFPAMSLPPPTARVYTEYRRNRIRVGVYRLMRKKPNSARDGINYESLELMFPHYTEVALKARLKEFMESRGLKPNHWRLKGGAPPPSEEEIRKMVPPEQVCMFNTMEAANRHIDDLTYVTESNPKTLTGKSSMPNQEALFEEEMLPWKLTANFEHATKGKVQLKIKGEGDPTGPAEAGFSFIRAPKGDKFLRHLSHYVDDAGEIDEEVAYQRLIRDQWDRQRQSLSITTPSDEPMEQQLAKEERQILAKHATKGQLEGKDRAKAMAAVRSSLAPAIVPSLGKGSKSKSGQQNGGALPKVLVIRRRPKGMHTWQEELVTNPVIIENYLRHKQQLDTAGDGSSLDKFRKQKLVTGSRMFRENAIQEALRKSRPVQCRRCGQVGHIKTNREKCPAYNDSPEFKSLKRARGEAVGYDDEDETIFASAANTPLLGPAAKRAKRKLPTSELSEILDTILASVMNTQESKNFLQKKADSKYKEKVKDAIFLPAIADKNKELLYMSSHDFVNDIRRLYENTLTVYGADHGLTSAADRLKQHVVSEINRRHTRLTQLNAEIEAFNRTAAANRTGPRGRPGRKSQAAMAAAAVAPILAAASASRNSPAPMSAPQIVPNQSLAGSLPLAAYSAPPPRQQPRPQVLGRLTAARRLALFRLHRHITTCSSRSQYHQRRPCLALPHPRRSPCSPFHKRFPPPRHLCLHPRLRLVEVMQACGHPRRRRMMTQMWTLRIEAANVVLC</sequence>